<dbReference type="Proteomes" id="UP000596205">
    <property type="component" value="Chromosome 1"/>
</dbReference>
<protein>
    <submittedName>
        <fullName evidence="1">Type VI secretion system baseplate subunit TssF</fullName>
    </submittedName>
</protein>
<name>A0A7T6VDK3_9BURK</name>
<evidence type="ECO:0000313" key="2">
    <source>
        <dbReference type="Proteomes" id="UP000596205"/>
    </source>
</evidence>
<sequence length="337" mass="37167">MIPRDRLVTVDRAGQLQQRAGVPLACAEVNLFSSNAEPIETKTGLAHYALKPFSLKTAVTTEVWSVDQVRVTTAEGTAILPPFESFQHALGAAPELYWMIWRDESRRAPKAATEPLKPGQEAPHERAVAVNREVLRGLEFALVGANGQPVDPAARRQLDVTLSCTNGNLVGMRERKLALRDGDSADEIVLLAPPSASPAPVFRRGELWELLFWLVPQAIRLNADGLAQFKRLCTRFAMFAPDAGRRFDALVSLSNARIRRWMPGKPASAFVQGLEIRLVIDEQRFLRFSLDGLGRAMERFFTPYVPVTSFVQVVLFSADTGAVLRRGEPCPGSQPLA</sequence>
<dbReference type="EMBL" id="CP066769">
    <property type="protein sequence ID" value="QQK01859.1"/>
    <property type="molecule type" value="Genomic_DNA"/>
</dbReference>
<dbReference type="AlphaFoldDB" id="A0A7T6VDK3"/>
<dbReference type="KEGG" id="bann:JFN94_12280"/>
<dbReference type="PANTHER" id="PTHR35370">
    <property type="entry name" value="CYTOPLASMIC PROTEIN-RELATED-RELATED"/>
    <property type="match status" value="1"/>
</dbReference>
<proteinExistence type="predicted"/>
<organism evidence="1 2">
    <name type="scientific">Burkholderia anthina</name>
    <dbReference type="NCBI Taxonomy" id="179879"/>
    <lineage>
        <taxon>Bacteria</taxon>
        <taxon>Pseudomonadati</taxon>
        <taxon>Pseudomonadota</taxon>
        <taxon>Betaproteobacteria</taxon>
        <taxon>Burkholderiales</taxon>
        <taxon>Burkholderiaceae</taxon>
        <taxon>Burkholderia</taxon>
        <taxon>Burkholderia cepacia complex</taxon>
    </lineage>
</organism>
<dbReference type="Pfam" id="PF05947">
    <property type="entry name" value="T6SS_TssF"/>
    <property type="match status" value="1"/>
</dbReference>
<accession>A0A7T6VDK3</accession>
<dbReference type="PANTHER" id="PTHR35370:SF1">
    <property type="entry name" value="TYPE VI SECRETION SYSTEM COMPONENT TSSF1"/>
    <property type="match status" value="1"/>
</dbReference>
<reference evidence="1 2" key="1">
    <citation type="submission" date="2020-12" db="EMBL/GenBank/DDBJ databases">
        <title>Complete genome sequence of Burkholderia anthina BJQ0011.</title>
        <authorList>
            <person name="Xu Y."/>
        </authorList>
    </citation>
    <scope>NUCLEOTIDE SEQUENCE [LARGE SCALE GENOMIC DNA]</scope>
    <source>
        <strain evidence="1 2">BJQ0011</strain>
    </source>
</reference>
<evidence type="ECO:0000313" key="1">
    <source>
        <dbReference type="EMBL" id="QQK01859.1"/>
    </source>
</evidence>
<gene>
    <name evidence="1" type="ORF">JFN94_12280</name>
</gene>
<dbReference type="InterPro" id="IPR010272">
    <property type="entry name" value="T6SS_TssF"/>
</dbReference>